<protein>
    <recommendedName>
        <fullName evidence="2">protein-tyrosine-phosphatase</fullName>
        <ecNumber evidence="2">3.1.3.48</ecNumber>
    </recommendedName>
</protein>
<dbReference type="SUPFAM" id="SSF52799">
    <property type="entry name" value="(Phosphotyrosine protein) phosphatases II"/>
    <property type="match status" value="2"/>
</dbReference>
<evidence type="ECO:0000256" key="5">
    <source>
        <dbReference type="ARBA" id="ARBA00022912"/>
    </source>
</evidence>
<dbReference type="SMART" id="SM00195">
    <property type="entry name" value="DSPc"/>
    <property type="match status" value="1"/>
</dbReference>
<feature type="compositionally biased region" description="Low complexity" evidence="7">
    <location>
        <begin position="603"/>
        <end position="622"/>
    </location>
</feature>
<keyword evidence="3" id="KW-0132">Cell division</keyword>
<dbReference type="EMBL" id="SNRW01003252">
    <property type="protein sequence ID" value="KAA6390339.1"/>
    <property type="molecule type" value="Genomic_DNA"/>
</dbReference>
<dbReference type="CDD" id="cd17657">
    <property type="entry name" value="CDC14_N"/>
    <property type="match status" value="1"/>
</dbReference>
<dbReference type="SMART" id="SM00404">
    <property type="entry name" value="PTPc_motif"/>
    <property type="match status" value="1"/>
</dbReference>
<dbReference type="Pfam" id="PF00782">
    <property type="entry name" value="DSPc"/>
    <property type="match status" value="1"/>
</dbReference>
<dbReference type="InterPro" id="IPR003595">
    <property type="entry name" value="Tyr_Pase_cat"/>
</dbReference>
<keyword evidence="5" id="KW-0904">Protein phosphatase</keyword>
<reference evidence="10 11" key="1">
    <citation type="submission" date="2019-03" db="EMBL/GenBank/DDBJ databases">
        <title>Single cell metagenomics reveals metabolic interactions within the superorganism composed of flagellate Streblomastix strix and complex community of Bacteroidetes bacteria on its surface.</title>
        <authorList>
            <person name="Treitli S.C."/>
            <person name="Kolisko M."/>
            <person name="Husnik F."/>
            <person name="Keeling P."/>
            <person name="Hampl V."/>
        </authorList>
    </citation>
    <scope>NUCLEOTIDE SEQUENCE [LARGE SCALE GENOMIC DNA]</scope>
    <source>
        <strain evidence="10">ST1C</strain>
    </source>
</reference>
<feature type="domain" description="Tyrosine-protein phosphatase" evidence="8">
    <location>
        <begin position="178"/>
        <end position="336"/>
    </location>
</feature>
<proteinExistence type="inferred from homology"/>
<dbReference type="PANTHER" id="PTHR23339">
    <property type="entry name" value="TYROSINE SPECIFIC PROTEIN PHOSPHATASE AND DUAL SPECIFICITY PROTEIN PHOSPHATASE"/>
    <property type="match status" value="1"/>
</dbReference>
<dbReference type="PROSITE" id="PS50056">
    <property type="entry name" value="TYR_PHOSPHATASE_2"/>
    <property type="match status" value="1"/>
</dbReference>
<dbReference type="OrthoDB" id="266663at2759"/>
<evidence type="ECO:0000256" key="4">
    <source>
        <dbReference type="ARBA" id="ARBA00022801"/>
    </source>
</evidence>
<feature type="compositionally biased region" description="Low complexity" evidence="7">
    <location>
        <begin position="637"/>
        <end position="653"/>
    </location>
</feature>
<dbReference type="Pfam" id="PF14671">
    <property type="entry name" value="DSPn"/>
    <property type="match status" value="1"/>
</dbReference>
<dbReference type="Gene3D" id="3.90.190.10">
    <property type="entry name" value="Protein tyrosine phosphatase superfamily"/>
    <property type="match status" value="2"/>
</dbReference>
<sequence length="653" mass="73198">MTSTELSSAVEIIKDRFYFVVLRSVPRNTSNAFYFSTDNSLIYQPFSSDFGPLNMACLYRFCCAVEDYLKQTSQTTKKIYYYCSNDQHKKANSVTLVCCYAVLYLGATPDEAYRPFLRFNPPLPPFRDASYGPSTYSLSVLDVVRGIAKGQQVGFIDFQGGKFNLNEYERYEKVENGDMNWIVPGKFIAFSGPSNTEINQSNGICTHTPEFYLPFFRKSGVTAVVRLNKKMYDRRRFVDKGINHYDLYFVDGGIPTEAIVKKFLEICEEEKGVISVHCKAGLGRTGTLIGCYMMKHYGFTATEVMGYVRICRPGSIIGPQQHFLIDIQNRMHKLGEEYRNQRQLYDTSSTLDKSDSEDINTRIPQRIGRSSLPQTAPSSFSSLQQQSSSQQSPYITYQTQSPNRITSSIYDSRLNTPKIERLDSETRIIDSTPSPLRGPMKHLGSQLGYQEGRSKYEGGGMILGYRDQQQDDTQSEEDDIGQGRDREIISKEREYGIGSSGGYQARNGSPYRSQQQQQQSTRSSPSSANQQNRFVSIYSSSYNPDHGQGTTGTPQGFSHRSPYSSGLGSNTQQQSSPYSRNMGSSDYNGRINSQYGQSPAQIGSQSSYGYSHPSSTSSPYGQQGFVSPSRYGAQRPSSISSPYSSVGSASWRK</sequence>
<evidence type="ECO:0000259" key="9">
    <source>
        <dbReference type="PROSITE" id="PS50056"/>
    </source>
</evidence>
<dbReference type="FunFam" id="3.90.190.10:FF:000006">
    <property type="entry name" value="Dual specificity protein phosphatase CDC14B"/>
    <property type="match status" value="1"/>
</dbReference>
<feature type="compositionally biased region" description="Basic and acidic residues" evidence="7">
    <location>
        <begin position="481"/>
        <end position="495"/>
    </location>
</feature>
<feature type="compositionally biased region" description="Polar residues" evidence="7">
    <location>
        <begin position="551"/>
        <end position="602"/>
    </location>
</feature>
<dbReference type="EC" id="3.1.3.48" evidence="2"/>
<feature type="region of interest" description="Disordered" evidence="7">
    <location>
        <begin position="468"/>
        <end position="653"/>
    </location>
</feature>
<dbReference type="CDD" id="cd14499">
    <property type="entry name" value="CDC14_C"/>
    <property type="match status" value="1"/>
</dbReference>
<feature type="compositionally biased region" description="Low complexity" evidence="7">
    <location>
        <begin position="377"/>
        <end position="401"/>
    </location>
</feature>
<gene>
    <name evidence="10" type="ORF">EZS28_014136</name>
</gene>
<dbReference type="InterPro" id="IPR000387">
    <property type="entry name" value="Tyr_Pase_dom"/>
</dbReference>
<feature type="domain" description="Tyrosine specific protein phosphatases" evidence="9">
    <location>
        <begin position="261"/>
        <end position="323"/>
    </location>
</feature>
<evidence type="ECO:0000256" key="2">
    <source>
        <dbReference type="ARBA" id="ARBA00013064"/>
    </source>
</evidence>
<comment type="similarity">
    <text evidence="1">Belongs to the protein-tyrosine phosphatase family. Non-receptor class CDC14 subfamily.</text>
</comment>
<evidence type="ECO:0000256" key="7">
    <source>
        <dbReference type="SAM" id="MobiDB-lite"/>
    </source>
</evidence>
<dbReference type="Proteomes" id="UP000324800">
    <property type="component" value="Unassembled WGS sequence"/>
</dbReference>
<dbReference type="PROSITE" id="PS00383">
    <property type="entry name" value="TYR_PHOSPHATASE_1"/>
    <property type="match status" value="1"/>
</dbReference>
<keyword evidence="6" id="KW-0131">Cell cycle</keyword>
<feature type="region of interest" description="Disordered" evidence="7">
    <location>
        <begin position="345"/>
        <end position="409"/>
    </location>
</feature>
<evidence type="ECO:0000256" key="3">
    <source>
        <dbReference type="ARBA" id="ARBA00022618"/>
    </source>
</evidence>
<dbReference type="InterPro" id="IPR050561">
    <property type="entry name" value="PTP"/>
</dbReference>
<evidence type="ECO:0000256" key="1">
    <source>
        <dbReference type="ARBA" id="ARBA00007315"/>
    </source>
</evidence>
<evidence type="ECO:0000313" key="11">
    <source>
        <dbReference type="Proteomes" id="UP000324800"/>
    </source>
</evidence>
<organism evidence="10 11">
    <name type="scientific">Streblomastix strix</name>
    <dbReference type="NCBI Taxonomy" id="222440"/>
    <lineage>
        <taxon>Eukaryota</taxon>
        <taxon>Metamonada</taxon>
        <taxon>Preaxostyla</taxon>
        <taxon>Oxymonadida</taxon>
        <taxon>Streblomastigidae</taxon>
        <taxon>Streblomastix</taxon>
    </lineage>
</organism>
<dbReference type="InterPro" id="IPR020422">
    <property type="entry name" value="TYR_PHOSPHATASE_DUAL_dom"/>
</dbReference>
<comment type="caution">
    <text evidence="10">The sequence shown here is derived from an EMBL/GenBank/DDBJ whole genome shotgun (WGS) entry which is preliminary data.</text>
</comment>
<dbReference type="GO" id="GO:0051301">
    <property type="term" value="P:cell division"/>
    <property type="evidence" value="ECO:0007669"/>
    <property type="project" value="UniProtKB-KW"/>
</dbReference>
<keyword evidence="4" id="KW-0378">Hydrolase</keyword>
<evidence type="ECO:0000313" key="10">
    <source>
        <dbReference type="EMBL" id="KAA6390339.1"/>
    </source>
</evidence>
<feature type="region of interest" description="Disordered" evidence="7">
    <location>
        <begin position="424"/>
        <end position="445"/>
    </location>
</feature>
<dbReference type="InterPro" id="IPR029021">
    <property type="entry name" value="Prot-tyrosine_phosphatase-like"/>
</dbReference>
<name>A0A5J4W779_9EUKA</name>
<dbReference type="GO" id="GO:0004725">
    <property type="term" value="F:protein tyrosine phosphatase activity"/>
    <property type="evidence" value="ECO:0007669"/>
    <property type="project" value="UniProtKB-EC"/>
</dbReference>
<dbReference type="InterPro" id="IPR044506">
    <property type="entry name" value="CDC14_C"/>
</dbReference>
<dbReference type="AlphaFoldDB" id="A0A5J4W779"/>
<feature type="compositionally biased region" description="Low complexity" evidence="7">
    <location>
        <begin position="513"/>
        <end position="531"/>
    </location>
</feature>
<accession>A0A5J4W779</accession>
<evidence type="ECO:0000259" key="8">
    <source>
        <dbReference type="PROSITE" id="PS50054"/>
    </source>
</evidence>
<dbReference type="PROSITE" id="PS50054">
    <property type="entry name" value="TYR_PHOSPHATASE_DUAL"/>
    <property type="match status" value="1"/>
</dbReference>
<feature type="compositionally biased region" description="Polar residues" evidence="7">
    <location>
        <begin position="532"/>
        <end position="543"/>
    </location>
</feature>
<dbReference type="InterPro" id="IPR029260">
    <property type="entry name" value="DSPn"/>
</dbReference>
<dbReference type="InterPro" id="IPR016130">
    <property type="entry name" value="Tyr_Pase_AS"/>
</dbReference>
<dbReference type="InterPro" id="IPR000340">
    <property type="entry name" value="Dual-sp_phosphatase_cat-dom"/>
</dbReference>
<evidence type="ECO:0000256" key="6">
    <source>
        <dbReference type="ARBA" id="ARBA00023306"/>
    </source>
</evidence>